<name>A0A1W5ZZW8_9BACI</name>
<organism evidence="1 2">
    <name type="scientific">Halobacillus mangrovi</name>
    <dbReference type="NCBI Taxonomy" id="402384"/>
    <lineage>
        <taxon>Bacteria</taxon>
        <taxon>Bacillati</taxon>
        <taxon>Bacillota</taxon>
        <taxon>Bacilli</taxon>
        <taxon>Bacillales</taxon>
        <taxon>Bacillaceae</taxon>
        <taxon>Halobacillus</taxon>
    </lineage>
</organism>
<gene>
    <name evidence="1" type="ORF">HM131_19020</name>
</gene>
<keyword evidence="2" id="KW-1185">Reference proteome</keyword>
<dbReference type="KEGG" id="hmn:HM131_19020"/>
<sequence length="74" mass="8417">MDEQLLEEMSFTLHRAMSDGFSVEVQYHNGSDFSYLSAKVTAMDVKSNKIGLLDQKNKEKIIVKFDDICNVTVL</sequence>
<dbReference type="OrthoDB" id="9988400at2"/>
<reference evidence="1 2" key="1">
    <citation type="submission" date="2017-04" db="EMBL/GenBank/DDBJ databases">
        <title>The whole genome sequencing and assembly of Halobacillus mangrovi strain.</title>
        <authorList>
            <person name="Lee S.-J."/>
            <person name="Park M.-K."/>
            <person name="Kim J.-Y."/>
            <person name="Lee Y.-J."/>
            <person name="Yi H."/>
            <person name="Bahn Y.-S."/>
            <person name="Kim J.F."/>
            <person name="Lee D.-W."/>
        </authorList>
    </citation>
    <scope>NUCLEOTIDE SEQUENCE [LARGE SCALE GENOMIC DNA]</scope>
    <source>
        <strain evidence="1 2">KTB 131</strain>
    </source>
</reference>
<proteinExistence type="predicted"/>
<protein>
    <recommendedName>
        <fullName evidence="3">YolD-like family protein</fullName>
    </recommendedName>
</protein>
<dbReference type="Pfam" id="PF08863">
    <property type="entry name" value="YolD"/>
    <property type="match status" value="1"/>
</dbReference>
<evidence type="ECO:0000313" key="2">
    <source>
        <dbReference type="Proteomes" id="UP000192527"/>
    </source>
</evidence>
<dbReference type="AlphaFoldDB" id="A0A1W5ZZW8"/>
<evidence type="ECO:0000313" key="1">
    <source>
        <dbReference type="EMBL" id="ARI78800.1"/>
    </source>
</evidence>
<dbReference type="InterPro" id="IPR014962">
    <property type="entry name" value="YolD"/>
</dbReference>
<dbReference type="EMBL" id="CP020772">
    <property type="protein sequence ID" value="ARI78800.1"/>
    <property type="molecule type" value="Genomic_DNA"/>
</dbReference>
<evidence type="ECO:0008006" key="3">
    <source>
        <dbReference type="Google" id="ProtNLM"/>
    </source>
</evidence>
<accession>A0A1W5ZZW8</accession>
<dbReference type="Proteomes" id="UP000192527">
    <property type="component" value="Chromosome"/>
</dbReference>